<sequence>MSAQRQYRKTAQELADLKGQIIETISIYGQPIRGKVINVLDNVLIVNDGTEAHVVHKESLIHEFERGDWTYRYKPGKEHFDLLGCQLIGSRNPERTAKHFGW</sequence>
<comment type="caution">
    <text evidence="1">The sequence shown here is derived from an EMBL/GenBank/DDBJ whole genome shotgun (WGS) entry which is preliminary data.</text>
</comment>
<reference evidence="1 2" key="2">
    <citation type="submission" date="2024-02" db="EMBL/GenBank/DDBJ databases">
        <title>The Genome Sequence of Enterococcus diestrammenae JM9A.</title>
        <authorList>
            <person name="Earl A."/>
            <person name="Manson A."/>
            <person name="Gilmore M."/>
            <person name="Sanders J."/>
            <person name="Shea T."/>
            <person name="Howe W."/>
            <person name="Livny J."/>
            <person name="Cuomo C."/>
            <person name="Neafsey D."/>
            <person name="Birren B."/>
        </authorList>
    </citation>
    <scope>NUCLEOTIDE SEQUENCE [LARGE SCALE GENOMIC DNA]</scope>
    <source>
        <strain evidence="1 2">JM9A</strain>
    </source>
</reference>
<keyword evidence="2" id="KW-1185">Reference proteome</keyword>
<dbReference type="Proteomes" id="UP001429357">
    <property type="component" value="Unassembled WGS sequence"/>
</dbReference>
<reference evidence="2" key="1">
    <citation type="submission" date="2016-06" db="EMBL/GenBank/DDBJ databases">
        <title>Four novel species of enterococci isolated from chicken manure.</title>
        <authorList>
            <person name="Van Tyne D."/>
        </authorList>
    </citation>
    <scope>NUCLEOTIDE SEQUENCE [LARGE SCALE GENOMIC DNA]</scope>
    <source>
        <strain evidence="2">JM9A</strain>
    </source>
</reference>
<proteinExistence type="predicted"/>
<name>A0ABV0F1R8_9ENTE</name>
<dbReference type="RefSeq" id="WP_161870608.1">
    <property type="nucleotide sequence ID" value="NZ_MAEI02000001.1"/>
</dbReference>
<accession>A0ABV0F1R8</accession>
<dbReference type="EMBL" id="MAEI02000001">
    <property type="protein sequence ID" value="MEO1780983.1"/>
    <property type="molecule type" value="Genomic_DNA"/>
</dbReference>
<evidence type="ECO:0000313" key="2">
    <source>
        <dbReference type="Proteomes" id="UP001429357"/>
    </source>
</evidence>
<protein>
    <submittedName>
        <fullName evidence="1">Uncharacterized protein</fullName>
    </submittedName>
</protein>
<gene>
    <name evidence="1" type="ORF">BAU18_000561</name>
</gene>
<evidence type="ECO:0000313" key="1">
    <source>
        <dbReference type="EMBL" id="MEO1780983.1"/>
    </source>
</evidence>
<organism evidence="1 2">
    <name type="scientific">Enterococcus diestrammenae</name>
    <dbReference type="NCBI Taxonomy" id="1155073"/>
    <lineage>
        <taxon>Bacteria</taxon>
        <taxon>Bacillati</taxon>
        <taxon>Bacillota</taxon>
        <taxon>Bacilli</taxon>
        <taxon>Lactobacillales</taxon>
        <taxon>Enterococcaceae</taxon>
        <taxon>Enterococcus</taxon>
    </lineage>
</organism>